<name>A0A1Y3P789_9PSED</name>
<comment type="caution">
    <text evidence="1">The sequence shown here is derived from an EMBL/GenBank/DDBJ whole genome shotgun (WGS) entry which is preliminary data.</text>
</comment>
<dbReference type="OrthoDB" id="7024219at2"/>
<sequence length="71" mass="8139">MLASEMNSEDSEYLLNELNLATEELMSIDKAAFGGEHWQAAHLRQQGAFANWLRYIRKDPVFQSRSANLHS</sequence>
<gene>
    <name evidence="1" type="ORF">AUC60_00510</name>
</gene>
<dbReference type="EMBL" id="LOHF01000001">
    <property type="protein sequence ID" value="OUM75629.1"/>
    <property type="molecule type" value="Genomic_DNA"/>
</dbReference>
<evidence type="ECO:0000313" key="2">
    <source>
        <dbReference type="Proteomes" id="UP000195440"/>
    </source>
</evidence>
<dbReference type="AlphaFoldDB" id="A0A1Y3P789"/>
<reference evidence="1 2" key="1">
    <citation type="journal article" date="2017" name="Syst. Appl. Microbiol.">
        <title>Pseudomonas caspiana sp. nov., a citrus pathogen in the Pseudomonas syringae phylogenetic group.</title>
        <authorList>
            <person name="Busquets A."/>
            <person name="Gomila M."/>
            <person name="Beiki F."/>
            <person name="Mulet M."/>
            <person name="Rahimian H."/>
            <person name="Garcia-Valdes E."/>
            <person name="Lalucat J."/>
        </authorList>
    </citation>
    <scope>NUCLEOTIDE SEQUENCE [LARGE SCALE GENOMIC DNA]</scope>
    <source>
        <strain evidence="1 2">FBF102</strain>
    </source>
</reference>
<protein>
    <submittedName>
        <fullName evidence="1">Uncharacterized protein</fullName>
    </submittedName>
</protein>
<keyword evidence="2" id="KW-1185">Reference proteome</keyword>
<dbReference type="Proteomes" id="UP000195440">
    <property type="component" value="Unassembled WGS sequence"/>
</dbReference>
<organism evidence="1 2">
    <name type="scientific">Pseudomonas caspiana</name>
    <dbReference type="NCBI Taxonomy" id="1451454"/>
    <lineage>
        <taxon>Bacteria</taxon>
        <taxon>Pseudomonadati</taxon>
        <taxon>Pseudomonadota</taxon>
        <taxon>Gammaproteobacteria</taxon>
        <taxon>Pseudomonadales</taxon>
        <taxon>Pseudomonadaceae</taxon>
        <taxon>Pseudomonas</taxon>
    </lineage>
</organism>
<proteinExistence type="predicted"/>
<dbReference type="RefSeq" id="WP_087263962.1">
    <property type="nucleotide sequence ID" value="NZ_CP167995.1"/>
</dbReference>
<accession>A0A1Y3P789</accession>
<evidence type="ECO:0000313" key="1">
    <source>
        <dbReference type="EMBL" id="OUM75629.1"/>
    </source>
</evidence>